<accession>A0ABR8E1I3</accession>
<keyword evidence="2" id="KW-1185">Reference proteome</keyword>
<evidence type="ECO:0000313" key="1">
    <source>
        <dbReference type="EMBL" id="MBD2535100.1"/>
    </source>
</evidence>
<dbReference type="EMBL" id="JACJSI010000233">
    <property type="protein sequence ID" value="MBD2535100.1"/>
    <property type="molecule type" value="Genomic_DNA"/>
</dbReference>
<dbReference type="InterPro" id="IPR050426">
    <property type="entry name" value="Glycosyltransferase_28"/>
</dbReference>
<organism evidence="1 2">
    <name type="scientific">Nostoc flagelliforme FACHB-838</name>
    <dbReference type="NCBI Taxonomy" id="2692904"/>
    <lineage>
        <taxon>Bacteria</taxon>
        <taxon>Bacillati</taxon>
        <taxon>Cyanobacteriota</taxon>
        <taxon>Cyanophyceae</taxon>
        <taxon>Nostocales</taxon>
        <taxon>Nostocaceae</taxon>
        <taxon>Nostoc</taxon>
    </lineage>
</organism>
<proteinExistence type="predicted"/>
<dbReference type="SUPFAM" id="SSF53756">
    <property type="entry name" value="UDP-Glycosyltransferase/glycogen phosphorylase"/>
    <property type="match status" value="1"/>
</dbReference>
<evidence type="ECO:0000313" key="2">
    <source>
        <dbReference type="Proteomes" id="UP000623440"/>
    </source>
</evidence>
<dbReference type="Gene3D" id="3.40.50.2000">
    <property type="entry name" value="Glycogen Phosphorylase B"/>
    <property type="match status" value="1"/>
</dbReference>
<protein>
    <submittedName>
        <fullName evidence="1">Uncharacterized protein</fullName>
    </submittedName>
</protein>
<dbReference type="RefSeq" id="WP_190945963.1">
    <property type="nucleotide sequence ID" value="NZ_JACJSI010000233.1"/>
</dbReference>
<gene>
    <name evidence="1" type="ORF">H6G97_39075</name>
</gene>
<dbReference type="PANTHER" id="PTHR48050">
    <property type="entry name" value="STEROL 3-BETA-GLUCOSYLTRANSFERASE"/>
    <property type="match status" value="1"/>
</dbReference>
<sequence>MPAVVHHGGASTTAAVLRSGIPSVTVPFKTYQPVWGEKLTRLGVSPAAIPYHKVSEENSSGSD</sequence>
<dbReference type="PANTHER" id="PTHR48050:SF13">
    <property type="entry name" value="STEROL 3-BETA-GLUCOSYLTRANSFERASE UGT80A2"/>
    <property type="match status" value="1"/>
</dbReference>
<dbReference type="Proteomes" id="UP000623440">
    <property type="component" value="Unassembled WGS sequence"/>
</dbReference>
<reference evidence="1 2" key="1">
    <citation type="journal article" date="2020" name="ISME J.">
        <title>Comparative genomics reveals insights into cyanobacterial evolution and habitat adaptation.</title>
        <authorList>
            <person name="Chen M.Y."/>
            <person name="Teng W.K."/>
            <person name="Zhao L."/>
            <person name="Hu C.X."/>
            <person name="Zhou Y.K."/>
            <person name="Han B.P."/>
            <person name="Song L.R."/>
            <person name="Shu W.S."/>
        </authorList>
    </citation>
    <scope>NUCLEOTIDE SEQUENCE [LARGE SCALE GENOMIC DNA]</scope>
    <source>
        <strain evidence="1 2">FACHB-838</strain>
    </source>
</reference>
<name>A0ABR8E1I3_9NOSO</name>
<comment type="caution">
    <text evidence="1">The sequence shown here is derived from an EMBL/GenBank/DDBJ whole genome shotgun (WGS) entry which is preliminary data.</text>
</comment>